<evidence type="ECO:0000256" key="2">
    <source>
        <dbReference type="ARBA" id="ARBA00022490"/>
    </source>
</evidence>
<evidence type="ECO:0000259" key="7">
    <source>
        <dbReference type="Pfam" id="PF14740"/>
    </source>
</evidence>
<organism evidence="8 9">
    <name type="scientific">Brassicogethes aeneus</name>
    <name type="common">Rape pollen beetle</name>
    <name type="synonym">Meligethes aeneus</name>
    <dbReference type="NCBI Taxonomy" id="1431903"/>
    <lineage>
        <taxon>Eukaryota</taxon>
        <taxon>Metazoa</taxon>
        <taxon>Ecdysozoa</taxon>
        <taxon>Arthropoda</taxon>
        <taxon>Hexapoda</taxon>
        <taxon>Insecta</taxon>
        <taxon>Pterygota</taxon>
        <taxon>Neoptera</taxon>
        <taxon>Endopterygota</taxon>
        <taxon>Coleoptera</taxon>
        <taxon>Polyphaga</taxon>
        <taxon>Cucujiformia</taxon>
        <taxon>Nitidulidae</taxon>
        <taxon>Meligethinae</taxon>
        <taxon>Brassicogethes</taxon>
    </lineage>
</organism>
<comment type="similarity">
    <text evidence="1">Belongs to the DNAAF3 family.</text>
</comment>
<keyword evidence="2" id="KW-0963">Cytoplasm</keyword>
<dbReference type="InterPro" id="IPR027974">
    <property type="entry name" value="DUF4470"/>
</dbReference>
<comment type="subcellular location">
    <subcellularLocation>
        <location evidence="4">Dynein axonemal particle</location>
    </subcellularLocation>
</comment>
<keyword evidence="9" id="KW-1185">Reference proteome</keyword>
<evidence type="ECO:0000259" key="6">
    <source>
        <dbReference type="Pfam" id="PF14737"/>
    </source>
</evidence>
<evidence type="ECO:0008006" key="10">
    <source>
        <dbReference type="Google" id="ProtNLM"/>
    </source>
</evidence>
<name>A0A9P0B6J8_BRAAE</name>
<evidence type="ECO:0000256" key="1">
    <source>
        <dbReference type="ARBA" id="ARBA00010449"/>
    </source>
</evidence>
<evidence type="ECO:0000313" key="8">
    <source>
        <dbReference type="EMBL" id="CAH0555982.1"/>
    </source>
</evidence>
<evidence type="ECO:0000256" key="4">
    <source>
        <dbReference type="ARBA" id="ARBA00024190"/>
    </source>
</evidence>
<evidence type="ECO:0000256" key="5">
    <source>
        <dbReference type="SAM" id="Coils"/>
    </source>
</evidence>
<dbReference type="Pfam" id="PF14737">
    <property type="entry name" value="DUF4470"/>
    <property type="match status" value="1"/>
</dbReference>
<protein>
    <recommendedName>
        <fullName evidence="10">Dynein assembly factor 3, axonemal</fullName>
    </recommendedName>
</protein>
<dbReference type="PANTHER" id="PTHR22118">
    <property type="entry name" value="DYNEIN ASSEMBLY FACTOR 3, AXONEMAL"/>
    <property type="match status" value="1"/>
</dbReference>
<dbReference type="InterPro" id="IPR039304">
    <property type="entry name" value="DNAAF3"/>
</dbReference>
<dbReference type="Proteomes" id="UP001154078">
    <property type="component" value="Chromosome 4"/>
</dbReference>
<evidence type="ECO:0000256" key="3">
    <source>
        <dbReference type="ARBA" id="ARBA00022794"/>
    </source>
</evidence>
<dbReference type="Pfam" id="PF14740">
    <property type="entry name" value="DUF4471"/>
    <property type="match status" value="1"/>
</dbReference>
<dbReference type="GO" id="GO:0044458">
    <property type="term" value="P:motile cilium assembly"/>
    <property type="evidence" value="ECO:0007669"/>
    <property type="project" value="TreeGrafter"/>
</dbReference>
<evidence type="ECO:0000313" key="9">
    <source>
        <dbReference type="Proteomes" id="UP001154078"/>
    </source>
</evidence>
<accession>A0A9P0B6J8</accession>
<feature type="domain" description="Dynein assembly factor 3 C-terminal" evidence="7">
    <location>
        <begin position="136"/>
        <end position="426"/>
    </location>
</feature>
<keyword evidence="3" id="KW-0970">Cilium biogenesis/degradation</keyword>
<dbReference type="EMBL" id="OV121135">
    <property type="protein sequence ID" value="CAH0555982.1"/>
    <property type="molecule type" value="Genomic_DNA"/>
</dbReference>
<reference evidence="8" key="1">
    <citation type="submission" date="2021-12" db="EMBL/GenBank/DDBJ databases">
        <authorList>
            <person name="King R."/>
        </authorList>
    </citation>
    <scope>NUCLEOTIDE SEQUENCE</scope>
</reference>
<feature type="coiled-coil region" evidence="5">
    <location>
        <begin position="398"/>
        <end position="425"/>
    </location>
</feature>
<dbReference type="InterPro" id="IPR028235">
    <property type="entry name" value="DNAAF3_C"/>
</dbReference>
<dbReference type="GO" id="GO:0120293">
    <property type="term" value="C:dynein axonemal particle"/>
    <property type="evidence" value="ECO:0007669"/>
    <property type="project" value="UniProtKB-SubCell"/>
</dbReference>
<sequence>MFWGLTSALDLLAELEKHNKNLPEVLNILIIGGADGRHVLQTVAKRYRHSKVVLNFYLIEKCGENLAKQLLLLNIALQPDTVLGLEQKTKLFMELYGNSMVRPSVAKYLTSTALELVKMVTNYDYLSEQMNFLKLEIKYKERDYLENLLKFWCGKDEFNICDSWDKRLRKNLGVRYDAKLGAFDWDLHMRLHTIGGNQVCNQEYRNFRLNGVAFTWLESEVSKPNRSMVCAVIPNGENYIHHGYLGDMQTGPFVSFGLSCEDEEFLKSQNGRNSFRSTDVTERNLKQIFWEILNQKEYIHEKISDYMLGTMVLKQEKLVVDVKNVDVIPKRAVRCIELDNVKITFLSVQILEMMKFKEEYKDLFDLVYFGTCYMKHFSTDLLENISKSNTLLMIEHQLFVLSKRKKDLQENVEDLNEKTKDLNWEKLPINPEKDNYIKLINK</sequence>
<proteinExistence type="inferred from homology"/>
<dbReference type="AlphaFoldDB" id="A0A9P0B6J8"/>
<dbReference type="PANTHER" id="PTHR22118:SF14">
    <property type="entry name" value="DYNEIN AXONEMAL ASSEMBLY FACTOR 3"/>
    <property type="match status" value="1"/>
</dbReference>
<gene>
    <name evidence="8" type="ORF">MELIAE_LOCUS7209</name>
</gene>
<dbReference type="OrthoDB" id="538817at2759"/>
<feature type="domain" description="DUF4470" evidence="6">
    <location>
        <begin position="2"/>
        <end position="100"/>
    </location>
</feature>
<keyword evidence="5" id="KW-0175">Coiled coil</keyword>
<dbReference type="GO" id="GO:0070286">
    <property type="term" value="P:axonemal dynein complex assembly"/>
    <property type="evidence" value="ECO:0007669"/>
    <property type="project" value="InterPro"/>
</dbReference>